<evidence type="ECO:0000256" key="3">
    <source>
        <dbReference type="ARBA" id="ARBA00007931"/>
    </source>
</evidence>
<dbReference type="SMART" id="SM00228">
    <property type="entry name" value="PDZ"/>
    <property type="match status" value="2"/>
</dbReference>
<evidence type="ECO:0000259" key="12">
    <source>
        <dbReference type="PROSITE" id="PS50106"/>
    </source>
</evidence>
<feature type="transmembrane region" description="Helical" evidence="11">
    <location>
        <begin position="98"/>
        <end position="119"/>
    </location>
</feature>
<keyword evidence="5 11" id="KW-0812">Transmembrane</keyword>
<dbReference type="InterPro" id="IPR036034">
    <property type="entry name" value="PDZ_sf"/>
</dbReference>
<dbReference type="Pfam" id="PF02163">
    <property type="entry name" value="Peptidase_M50"/>
    <property type="match status" value="1"/>
</dbReference>
<dbReference type="GO" id="GO:0016020">
    <property type="term" value="C:membrane"/>
    <property type="evidence" value="ECO:0007669"/>
    <property type="project" value="UniProtKB-SubCell"/>
</dbReference>
<dbReference type="Pfam" id="PF17820">
    <property type="entry name" value="PDZ_6"/>
    <property type="match status" value="1"/>
</dbReference>
<evidence type="ECO:0000256" key="9">
    <source>
        <dbReference type="ARBA" id="ARBA00023049"/>
    </source>
</evidence>
<keyword evidence="7 11" id="KW-0862">Zinc</keyword>
<sequence length="459" mass="49872">MTLFHYLIPFALALGLLILVHELGHYLVARWCGVKVLRFSIGFGKPLVVKRAGADGTEWALGAFPLGGYVKMLDEREGSVATDELHRAFNRKSVWHRFAIVAAGPLANFLLAIVLYWGIFVVGTDELRPRISTVELSDAASSNPAQLAGIRDGDLVVAIDDEPVQSWQDLRWVLLRHALDSSTVSLRIRTLEEVETMRTLDLTGLDIDDSSTDLIARIGLRPWRPEIPAVVGRLVDDGPAARAGLVAGDEIIAIDGEPIGSWGEMVAQVRESAGRERVFGVKRDGVERSFAIVPDAASENGESIGRIGIAVAEPVLGGLTMFAEVRYGIVDGLEKAVRQTWDTSVLSLQMIGRMFTGEISWKNLSGPVTIADYAGQSAQLGLGHYIKFLALISISLGVLNLLPIPVLDGGHLLYYVIEIIKGGPVSERVMEIGQQIGLALLVMLMAFAFYNDINRLISG</sequence>
<dbReference type="CDD" id="cd23081">
    <property type="entry name" value="cpPDZ_EcRseP-like"/>
    <property type="match status" value="1"/>
</dbReference>
<feature type="transmembrane region" description="Helical" evidence="11">
    <location>
        <begin position="388"/>
        <end position="417"/>
    </location>
</feature>
<keyword evidence="9 11" id="KW-0482">Metalloprotease</keyword>
<evidence type="ECO:0000256" key="5">
    <source>
        <dbReference type="ARBA" id="ARBA00022692"/>
    </source>
</evidence>
<dbReference type="InterPro" id="IPR041489">
    <property type="entry name" value="PDZ_6"/>
</dbReference>
<dbReference type="RefSeq" id="WP_108948311.1">
    <property type="nucleotide sequence ID" value="NZ_CP022187.1"/>
</dbReference>
<keyword evidence="11" id="KW-0479">Metal-binding</keyword>
<evidence type="ECO:0000256" key="2">
    <source>
        <dbReference type="ARBA" id="ARBA00004141"/>
    </source>
</evidence>
<dbReference type="PANTHER" id="PTHR42837:SF2">
    <property type="entry name" value="MEMBRANE METALLOPROTEASE ARASP2, CHLOROPLASTIC-RELATED"/>
    <property type="match status" value="1"/>
</dbReference>
<dbReference type="PROSITE" id="PS50106">
    <property type="entry name" value="PDZ"/>
    <property type="match status" value="1"/>
</dbReference>
<dbReference type="EC" id="3.4.24.-" evidence="11"/>
<evidence type="ECO:0000256" key="10">
    <source>
        <dbReference type="ARBA" id="ARBA00023136"/>
    </source>
</evidence>
<dbReference type="AlphaFoldDB" id="A0A2U8GQ38"/>
<keyword evidence="14" id="KW-1185">Reference proteome</keyword>
<dbReference type="InterPro" id="IPR008915">
    <property type="entry name" value="Peptidase_M50"/>
</dbReference>
<evidence type="ECO:0000256" key="11">
    <source>
        <dbReference type="RuleBase" id="RU362031"/>
    </source>
</evidence>
<name>A0A2U8GQ38_9RHOO</name>
<dbReference type="GO" id="GO:0046872">
    <property type="term" value="F:metal ion binding"/>
    <property type="evidence" value="ECO:0007669"/>
    <property type="project" value="UniProtKB-KW"/>
</dbReference>
<evidence type="ECO:0000256" key="8">
    <source>
        <dbReference type="ARBA" id="ARBA00022989"/>
    </source>
</evidence>
<dbReference type="EMBL" id="CP022187">
    <property type="protein sequence ID" value="AWI74605.1"/>
    <property type="molecule type" value="Genomic_DNA"/>
</dbReference>
<organism evidence="13 14">
    <name type="scientific">Parazoarcus communis</name>
    <dbReference type="NCBI Taxonomy" id="41977"/>
    <lineage>
        <taxon>Bacteria</taxon>
        <taxon>Pseudomonadati</taxon>
        <taxon>Pseudomonadota</taxon>
        <taxon>Betaproteobacteria</taxon>
        <taxon>Rhodocyclales</taxon>
        <taxon>Zoogloeaceae</taxon>
        <taxon>Parazoarcus</taxon>
    </lineage>
</organism>
<dbReference type="Proteomes" id="UP000244930">
    <property type="component" value="Chromosome"/>
</dbReference>
<dbReference type="CDD" id="cd06163">
    <property type="entry name" value="S2P-M50_PDZ_RseP-like"/>
    <property type="match status" value="2"/>
</dbReference>
<dbReference type="InterPro" id="IPR004387">
    <property type="entry name" value="Pept_M50_Zn"/>
</dbReference>
<comment type="similarity">
    <text evidence="3 11">Belongs to the peptidase M50B family.</text>
</comment>
<comment type="cofactor">
    <cofactor evidence="1 11">
        <name>Zn(2+)</name>
        <dbReference type="ChEBI" id="CHEBI:29105"/>
    </cofactor>
</comment>
<keyword evidence="8 11" id="KW-1133">Transmembrane helix</keyword>
<feature type="transmembrane region" description="Helical" evidence="11">
    <location>
        <begin position="429"/>
        <end position="450"/>
    </location>
</feature>
<reference evidence="13 14" key="1">
    <citation type="submission" date="2017-06" db="EMBL/GenBank/DDBJ databases">
        <title>Azoarcus.</title>
        <authorList>
            <person name="Woo J.-H."/>
            <person name="Kim H.-S."/>
        </authorList>
    </citation>
    <scope>NUCLEOTIDE SEQUENCE [LARGE SCALE GENOMIC DNA]</scope>
    <source>
        <strain evidence="13 14">TSPY31</strain>
    </source>
</reference>
<dbReference type="GO" id="GO:0004222">
    <property type="term" value="F:metalloendopeptidase activity"/>
    <property type="evidence" value="ECO:0007669"/>
    <property type="project" value="InterPro"/>
</dbReference>
<proteinExistence type="inferred from homology"/>
<keyword evidence="4 13" id="KW-0645">Protease</keyword>
<dbReference type="SUPFAM" id="SSF50156">
    <property type="entry name" value="PDZ domain-like"/>
    <property type="match status" value="2"/>
</dbReference>
<accession>A0A2U8GQ38</accession>
<dbReference type="PANTHER" id="PTHR42837">
    <property type="entry name" value="REGULATOR OF SIGMA-E PROTEASE RSEP"/>
    <property type="match status" value="1"/>
</dbReference>
<dbReference type="GO" id="GO:0006508">
    <property type="term" value="P:proteolysis"/>
    <property type="evidence" value="ECO:0007669"/>
    <property type="project" value="UniProtKB-KW"/>
</dbReference>
<evidence type="ECO:0000256" key="1">
    <source>
        <dbReference type="ARBA" id="ARBA00001947"/>
    </source>
</evidence>
<protein>
    <recommendedName>
        <fullName evidence="11">Zinc metalloprotease</fullName>
        <ecNumber evidence="11">3.4.24.-</ecNumber>
    </recommendedName>
</protein>
<gene>
    <name evidence="13" type="primary">rseP</name>
    <name evidence="13" type="ORF">CEW83_04750</name>
</gene>
<dbReference type="InterPro" id="IPR001478">
    <property type="entry name" value="PDZ"/>
</dbReference>
<dbReference type="NCBIfam" id="TIGR00054">
    <property type="entry name" value="RIP metalloprotease RseP"/>
    <property type="match status" value="1"/>
</dbReference>
<feature type="domain" description="PDZ" evidence="12">
    <location>
        <begin position="183"/>
        <end position="259"/>
    </location>
</feature>
<evidence type="ECO:0000256" key="4">
    <source>
        <dbReference type="ARBA" id="ARBA00022670"/>
    </source>
</evidence>
<evidence type="ECO:0000313" key="13">
    <source>
        <dbReference type="EMBL" id="AWI74605.1"/>
    </source>
</evidence>
<keyword evidence="6 11" id="KW-0378">Hydrolase</keyword>
<dbReference type="Gene3D" id="2.30.42.10">
    <property type="match status" value="2"/>
</dbReference>
<dbReference type="KEGG" id="acom:CEW83_04750"/>
<evidence type="ECO:0000256" key="7">
    <source>
        <dbReference type="ARBA" id="ARBA00022833"/>
    </source>
</evidence>
<evidence type="ECO:0000313" key="14">
    <source>
        <dbReference type="Proteomes" id="UP000244930"/>
    </source>
</evidence>
<comment type="subcellular location">
    <subcellularLocation>
        <location evidence="2">Membrane</location>
        <topology evidence="2">Multi-pass membrane protein</topology>
    </subcellularLocation>
</comment>
<feature type="transmembrane region" description="Helical" evidence="11">
    <location>
        <begin position="6"/>
        <end position="28"/>
    </location>
</feature>
<evidence type="ECO:0000256" key="6">
    <source>
        <dbReference type="ARBA" id="ARBA00022801"/>
    </source>
</evidence>
<keyword evidence="10 11" id="KW-0472">Membrane</keyword>